<evidence type="ECO:0000256" key="3">
    <source>
        <dbReference type="ARBA" id="ARBA00022692"/>
    </source>
</evidence>
<dbReference type="GO" id="GO:0005886">
    <property type="term" value="C:plasma membrane"/>
    <property type="evidence" value="ECO:0007669"/>
    <property type="project" value="UniProtKB-SubCell"/>
</dbReference>
<keyword evidence="2" id="KW-1003">Cell membrane</keyword>
<dbReference type="InterPro" id="IPR007168">
    <property type="entry name" value="Phageshock_PspC_N"/>
</dbReference>
<evidence type="ECO:0000313" key="9">
    <source>
        <dbReference type="Proteomes" id="UP000015388"/>
    </source>
</evidence>
<keyword evidence="5 6" id="KW-0472">Membrane</keyword>
<evidence type="ECO:0000256" key="1">
    <source>
        <dbReference type="ARBA" id="ARBA00004162"/>
    </source>
</evidence>
<protein>
    <submittedName>
        <fullName evidence="8">Phage shock protein C</fullName>
    </submittedName>
</protein>
<dbReference type="HOGENOM" id="CLU_143433_4_1_11"/>
<sequence length="74" mass="8363">MTTDYPQFHPTTPALQRRLRRNRTDNWVGGVLSGVGSTYNINVTLLRVLFVASMLLPGPQILMYLAAWMIMPAE</sequence>
<organism evidence="8 9">
    <name type="scientific">Corynebacterium maris DSM 45190</name>
    <dbReference type="NCBI Taxonomy" id="1224163"/>
    <lineage>
        <taxon>Bacteria</taxon>
        <taxon>Bacillati</taxon>
        <taxon>Actinomycetota</taxon>
        <taxon>Actinomycetes</taxon>
        <taxon>Mycobacteriales</taxon>
        <taxon>Corynebacteriaceae</taxon>
        <taxon>Corynebacterium</taxon>
    </lineage>
</organism>
<keyword evidence="4 6" id="KW-1133">Transmembrane helix</keyword>
<evidence type="ECO:0000256" key="4">
    <source>
        <dbReference type="ARBA" id="ARBA00022989"/>
    </source>
</evidence>
<gene>
    <name evidence="8" type="ORF">B841_05535</name>
</gene>
<dbReference type="PANTHER" id="PTHR33885">
    <property type="entry name" value="PHAGE SHOCK PROTEIN C"/>
    <property type="match status" value="1"/>
</dbReference>
<evidence type="ECO:0000256" key="2">
    <source>
        <dbReference type="ARBA" id="ARBA00022475"/>
    </source>
</evidence>
<dbReference type="Pfam" id="PF04024">
    <property type="entry name" value="PspC"/>
    <property type="match status" value="1"/>
</dbReference>
<dbReference type="OrthoDB" id="7359894at2"/>
<feature type="transmembrane region" description="Helical" evidence="6">
    <location>
        <begin position="48"/>
        <end position="71"/>
    </location>
</feature>
<dbReference type="STRING" id="1224163.B841_05535"/>
<dbReference type="AlphaFoldDB" id="S5T1X4"/>
<dbReference type="RefSeq" id="WP_020934513.1">
    <property type="nucleotide sequence ID" value="NC_021915.1"/>
</dbReference>
<keyword evidence="9" id="KW-1185">Reference proteome</keyword>
<dbReference type="InterPro" id="IPR052027">
    <property type="entry name" value="PspC"/>
</dbReference>
<evidence type="ECO:0000256" key="5">
    <source>
        <dbReference type="ARBA" id="ARBA00023136"/>
    </source>
</evidence>
<accession>S5T1X4</accession>
<evidence type="ECO:0000259" key="7">
    <source>
        <dbReference type="Pfam" id="PF04024"/>
    </source>
</evidence>
<dbReference type="EMBL" id="CP003924">
    <property type="protein sequence ID" value="AGS34580.1"/>
    <property type="molecule type" value="Genomic_DNA"/>
</dbReference>
<reference evidence="8 9" key="1">
    <citation type="submission" date="2012-11" db="EMBL/GenBank/DDBJ databases">
        <title>The complete genome sequence of Corynebacterium maris Coryn-1 (=DSM 45190).</title>
        <authorList>
            <person name="Schaffert L."/>
            <person name="Albersmeier A."/>
            <person name="Kalinowski J."/>
            <person name="Ruckert C."/>
        </authorList>
    </citation>
    <scope>NUCLEOTIDE SEQUENCE [LARGE SCALE GENOMIC DNA]</scope>
    <source>
        <strain evidence="9">Coryn-1</strain>
    </source>
</reference>
<dbReference type="Proteomes" id="UP000015388">
    <property type="component" value="Chromosome"/>
</dbReference>
<name>S5T1X4_9CORY</name>
<keyword evidence="3 6" id="KW-0812">Transmembrane</keyword>
<proteinExistence type="predicted"/>
<dbReference type="KEGG" id="cmd:B841_05535"/>
<dbReference type="PANTHER" id="PTHR33885:SF3">
    <property type="entry name" value="PHAGE SHOCK PROTEIN C"/>
    <property type="match status" value="1"/>
</dbReference>
<dbReference type="eggNOG" id="COG1983">
    <property type="taxonomic scope" value="Bacteria"/>
</dbReference>
<evidence type="ECO:0000313" key="8">
    <source>
        <dbReference type="EMBL" id="AGS34580.1"/>
    </source>
</evidence>
<comment type="subcellular location">
    <subcellularLocation>
        <location evidence="1">Cell membrane</location>
        <topology evidence="1">Single-pass membrane protein</topology>
    </subcellularLocation>
</comment>
<feature type="domain" description="Phage shock protein PspC N-terminal" evidence="7">
    <location>
        <begin position="17"/>
        <end position="74"/>
    </location>
</feature>
<evidence type="ECO:0000256" key="6">
    <source>
        <dbReference type="SAM" id="Phobius"/>
    </source>
</evidence>
<dbReference type="PATRIC" id="fig|1224163.3.peg.1110"/>